<evidence type="ECO:0000259" key="2">
    <source>
        <dbReference type="PROSITE" id="PS50181"/>
    </source>
</evidence>
<dbReference type="EMBL" id="FJOG01000037">
    <property type="protein sequence ID" value="CZR66451.1"/>
    <property type="molecule type" value="Genomic_DNA"/>
</dbReference>
<dbReference type="InterPro" id="IPR001810">
    <property type="entry name" value="F-box_dom"/>
</dbReference>
<organism evidence="3 4">
    <name type="scientific">Phialocephala subalpina</name>
    <dbReference type="NCBI Taxonomy" id="576137"/>
    <lineage>
        <taxon>Eukaryota</taxon>
        <taxon>Fungi</taxon>
        <taxon>Dikarya</taxon>
        <taxon>Ascomycota</taxon>
        <taxon>Pezizomycotina</taxon>
        <taxon>Leotiomycetes</taxon>
        <taxon>Helotiales</taxon>
        <taxon>Mollisiaceae</taxon>
        <taxon>Phialocephala</taxon>
        <taxon>Phialocephala fortinii species complex</taxon>
    </lineage>
</organism>
<feature type="coiled-coil region" evidence="1">
    <location>
        <begin position="45"/>
        <end position="72"/>
    </location>
</feature>
<keyword evidence="1" id="KW-0175">Coiled coil</keyword>
<feature type="domain" description="F-box" evidence="2">
    <location>
        <begin position="93"/>
        <end position="139"/>
    </location>
</feature>
<sequence>MLSITWVVATQGIKTSSQLFLPQHNINILYPPLFVPWIPPPGGPMSAGKRQYSDMEIDYEDLERQYEILRRSPRHAEVMKIPDIVDRSMPPVRTTIQDLPLEILHNVLGRLDSRSLFNFTETCKGFCDVGRQLHKWFDTTYVQPNLPSFVFFKRLSNDPAYRGQVEHITFDTRLLGPPCPDWNKDPNMRTEHFNRWRRSRDALGLSLPPKLEDLALDLLGLDKLEALYDGHCDYFRGQEFTRRNMANMFPSDILASFTSLRSLLYSADTKWPGEDDNPVATSLLGLSQFPDRDLLFYFLIDSCKHTPSPHLTELKFWQMSVATWNMMEQVLPGHLLISNAFSNMTNLRRVDLQFRQPESRAEPRELVGAFNATVSEKHFNVPSSLGLWSAVVTTS</sequence>
<proteinExistence type="predicted"/>
<gene>
    <name evidence="3" type="ORF">PAC_16352</name>
</gene>
<dbReference type="SUPFAM" id="SSF81383">
    <property type="entry name" value="F-box domain"/>
    <property type="match status" value="1"/>
</dbReference>
<dbReference type="PROSITE" id="PS50181">
    <property type="entry name" value="FBOX"/>
    <property type="match status" value="1"/>
</dbReference>
<reference evidence="3 4" key="1">
    <citation type="submission" date="2016-03" db="EMBL/GenBank/DDBJ databases">
        <authorList>
            <person name="Ploux O."/>
        </authorList>
    </citation>
    <scope>NUCLEOTIDE SEQUENCE [LARGE SCALE GENOMIC DNA]</scope>
    <source>
        <strain evidence="3 4">UAMH 11012</strain>
    </source>
</reference>
<evidence type="ECO:0000313" key="4">
    <source>
        <dbReference type="Proteomes" id="UP000184330"/>
    </source>
</evidence>
<dbReference type="AlphaFoldDB" id="A0A1L7XN10"/>
<evidence type="ECO:0000256" key="1">
    <source>
        <dbReference type="SAM" id="Coils"/>
    </source>
</evidence>
<accession>A0A1L7XN10</accession>
<dbReference type="InterPro" id="IPR036047">
    <property type="entry name" value="F-box-like_dom_sf"/>
</dbReference>
<protein>
    <recommendedName>
        <fullName evidence="2">F-box domain-containing protein</fullName>
    </recommendedName>
</protein>
<evidence type="ECO:0000313" key="3">
    <source>
        <dbReference type="EMBL" id="CZR66451.1"/>
    </source>
</evidence>
<name>A0A1L7XN10_9HELO</name>
<dbReference type="SMART" id="SM00256">
    <property type="entry name" value="FBOX"/>
    <property type="match status" value="1"/>
</dbReference>
<dbReference type="Pfam" id="PF00646">
    <property type="entry name" value="F-box"/>
    <property type="match status" value="1"/>
</dbReference>
<dbReference type="Proteomes" id="UP000184330">
    <property type="component" value="Unassembled WGS sequence"/>
</dbReference>
<keyword evidence="4" id="KW-1185">Reference proteome</keyword>